<evidence type="ECO:0000259" key="2">
    <source>
        <dbReference type="Pfam" id="PF02093"/>
    </source>
</evidence>
<dbReference type="OrthoDB" id="9049599at2759"/>
<feature type="region of interest" description="Disordered" evidence="1">
    <location>
        <begin position="129"/>
        <end position="160"/>
    </location>
</feature>
<dbReference type="InterPro" id="IPR003036">
    <property type="entry name" value="Gag_P30"/>
</dbReference>
<reference evidence="3" key="1">
    <citation type="submission" date="2019-04" db="EMBL/GenBank/DDBJ databases">
        <title>Genome assembly of Zosterops borbonicus 15179.</title>
        <authorList>
            <person name="Leroy T."/>
            <person name="Anselmetti Y."/>
            <person name="Tilak M.-K."/>
            <person name="Nabholz B."/>
        </authorList>
    </citation>
    <scope>NUCLEOTIDE SEQUENCE</scope>
    <source>
        <strain evidence="3">HGM_15179</strain>
        <tissue evidence="3">Muscle</tissue>
    </source>
</reference>
<keyword evidence="4" id="KW-1185">Reference proteome</keyword>
<evidence type="ECO:0000256" key="1">
    <source>
        <dbReference type="SAM" id="MobiDB-lite"/>
    </source>
</evidence>
<gene>
    <name evidence="3" type="ORF">HGM15179_019429</name>
</gene>
<accession>A0A8K1D9S1</accession>
<proteinExistence type="predicted"/>
<dbReference type="GO" id="GO:0003676">
    <property type="term" value="F:nucleic acid binding"/>
    <property type="evidence" value="ECO:0007669"/>
    <property type="project" value="InterPro"/>
</dbReference>
<sequence>MVDLRNIVIQGIRETMPRGQNIIKVFGECQGRDETPSEWLDRLWKSLQVYSGRDPNSSIEEMLLKTRFVAKLWEDIRRKLEKLENWQEKGLQELVREAQKVYMRRDEEKQKTQAKVLVAAVREVQKQEWVRDPVKPTQNHGAQGKQSAPSGKDSENKREVPEYYYCKKKGHLKRDCRKRMKDEQIFQDD</sequence>
<dbReference type="EMBL" id="SWJQ01001672">
    <property type="protein sequence ID" value="TRZ07677.1"/>
    <property type="molecule type" value="Genomic_DNA"/>
</dbReference>
<dbReference type="Gene3D" id="4.10.60.10">
    <property type="entry name" value="Zinc finger, CCHC-type"/>
    <property type="match status" value="1"/>
</dbReference>
<dbReference type="Pfam" id="PF02093">
    <property type="entry name" value="Gag_p30"/>
    <property type="match status" value="1"/>
</dbReference>
<organism evidence="3 4">
    <name type="scientific">Zosterops borbonicus</name>
    <dbReference type="NCBI Taxonomy" id="364589"/>
    <lineage>
        <taxon>Eukaryota</taxon>
        <taxon>Metazoa</taxon>
        <taxon>Chordata</taxon>
        <taxon>Craniata</taxon>
        <taxon>Vertebrata</taxon>
        <taxon>Euteleostomi</taxon>
        <taxon>Archelosauria</taxon>
        <taxon>Archosauria</taxon>
        <taxon>Dinosauria</taxon>
        <taxon>Saurischia</taxon>
        <taxon>Theropoda</taxon>
        <taxon>Coelurosauria</taxon>
        <taxon>Aves</taxon>
        <taxon>Neognathae</taxon>
        <taxon>Neoaves</taxon>
        <taxon>Telluraves</taxon>
        <taxon>Australaves</taxon>
        <taxon>Passeriformes</taxon>
        <taxon>Sylvioidea</taxon>
        <taxon>Zosteropidae</taxon>
        <taxon>Zosterops</taxon>
    </lineage>
</organism>
<dbReference type="PANTHER" id="PTHR33166">
    <property type="entry name" value="GAG_P30 DOMAIN-CONTAINING PROTEIN"/>
    <property type="match status" value="1"/>
</dbReference>
<name>A0A8K1D9S1_9PASS</name>
<dbReference type="SUPFAM" id="SSF57756">
    <property type="entry name" value="Retrovirus zinc finger-like domains"/>
    <property type="match status" value="1"/>
</dbReference>
<evidence type="ECO:0000313" key="3">
    <source>
        <dbReference type="EMBL" id="TRZ07677.1"/>
    </source>
</evidence>
<feature type="domain" description="Core shell protein Gag P30" evidence="2">
    <location>
        <begin position="4"/>
        <end position="103"/>
    </location>
</feature>
<dbReference type="InterPro" id="IPR036875">
    <property type="entry name" value="Znf_CCHC_sf"/>
</dbReference>
<feature type="compositionally biased region" description="Polar residues" evidence="1">
    <location>
        <begin position="136"/>
        <end position="149"/>
    </location>
</feature>
<protein>
    <recommendedName>
        <fullName evidence="2">Core shell protein Gag P30 domain-containing protein</fullName>
    </recommendedName>
</protein>
<dbReference type="InterPro" id="IPR050462">
    <property type="entry name" value="Retroviral_Gag-Pol_poly"/>
</dbReference>
<evidence type="ECO:0000313" key="4">
    <source>
        <dbReference type="Proteomes" id="UP000796761"/>
    </source>
</evidence>
<dbReference type="GO" id="GO:0008270">
    <property type="term" value="F:zinc ion binding"/>
    <property type="evidence" value="ECO:0007669"/>
    <property type="project" value="InterPro"/>
</dbReference>
<dbReference type="AlphaFoldDB" id="A0A8K1D9S1"/>
<comment type="caution">
    <text evidence="3">The sequence shown here is derived from an EMBL/GenBank/DDBJ whole genome shotgun (WGS) entry which is preliminary data.</text>
</comment>
<dbReference type="Proteomes" id="UP000796761">
    <property type="component" value="Unassembled WGS sequence"/>
</dbReference>
<dbReference type="GO" id="GO:0019068">
    <property type="term" value="P:virion assembly"/>
    <property type="evidence" value="ECO:0007669"/>
    <property type="project" value="InterPro"/>
</dbReference>